<dbReference type="EMBL" id="CP142149">
    <property type="protein sequence ID" value="WSE32426.1"/>
    <property type="molecule type" value="Genomic_DNA"/>
</dbReference>
<name>A0ABZ1IF98_9PSEU</name>
<dbReference type="Proteomes" id="UP001330812">
    <property type="component" value="Chromosome"/>
</dbReference>
<keyword evidence="2" id="KW-1185">Reference proteome</keyword>
<evidence type="ECO:0000313" key="2">
    <source>
        <dbReference type="Proteomes" id="UP001330812"/>
    </source>
</evidence>
<evidence type="ECO:0000313" key="1">
    <source>
        <dbReference type="EMBL" id="WSE32426.1"/>
    </source>
</evidence>
<sequence>MTSIVHLLDGACVAIIDGFRNGRTKPSQLRVSPSGYESVALVKSAELSRGNPLVLLDLDVVLDPSLEGDRTAITWAGTPEQEPLC</sequence>
<proteinExistence type="predicted"/>
<accession>A0ABZ1IF98</accession>
<reference evidence="1 2" key="1">
    <citation type="journal article" date="2015" name="Int. J. Syst. Evol. Microbiol.">
        <title>Amycolatopsis rhabdoformis sp. nov., an actinomycete isolated from a tropical forest soil.</title>
        <authorList>
            <person name="Souza W.R."/>
            <person name="Silva R.E."/>
            <person name="Goodfellow M."/>
            <person name="Busarakam K."/>
            <person name="Figueiro F.S."/>
            <person name="Ferreira D."/>
            <person name="Rodrigues-Filho E."/>
            <person name="Moraes L.A.B."/>
            <person name="Zucchi T.D."/>
        </authorList>
    </citation>
    <scope>NUCLEOTIDE SEQUENCE [LARGE SCALE GENOMIC DNA]</scope>
    <source>
        <strain evidence="1 2">NCIMB 14900</strain>
    </source>
</reference>
<organism evidence="1 2">
    <name type="scientific">Amycolatopsis rhabdoformis</name>
    <dbReference type="NCBI Taxonomy" id="1448059"/>
    <lineage>
        <taxon>Bacteria</taxon>
        <taxon>Bacillati</taxon>
        <taxon>Actinomycetota</taxon>
        <taxon>Actinomycetes</taxon>
        <taxon>Pseudonocardiales</taxon>
        <taxon>Pseudonocardiaceae</taxon>
        <taxon>Amycolatopsis</taxon>
    </lineage>
</organism>
<dbReference type="RefSeq" id="WP_326835233.1">
    <property type="nucleotide sequence ID" value="NZ_CP142149.1"/>
</dbReference>
<gene>
    <name evidence="1" type="ORF">VSH64_09955</name>
</gene>
<protein>
    <submittedName>
        <fullName evidence="1">Uncharacterized protein</fullName>
    </submittedName>
</protein>